<feature type="compositionally biased region" description="Basic and acidic residues" evidence="1">
    <location>
        <begin position="69"/>
        <end position="85"/>
    </location>
</feature>
<dbReference type="AlphaFoldDB" id="A0ABD5SK52"/>
<protein>
    <recommendedName>
        <fullName evidence="5">DUF2207 domain-containing protein</fullName>
    </recommendedName>
</protein>
<proteinExistence type="predicted"/>
<feature type="transmembrane region" description="Helical" evidence="2">
    <location>
        <begin position="6"/>
        <end position="28"/>
    </location>
</feature>
<comment type="caution">
    <text evidence="3">The sequence shown here is derived from an EMBL/GenBank/DDBJ whole genome shotgun (WGS) entry which is preliminary data.</text>
</comment>
<sequence>MANETLVYTALLLSMVLGAVIVVGGIFFQNGIGAIAALGSVFILLCVGGLAYLASESETEAAVDTSTPTEKKAEESELRHESKTG</sequence>
<dbReference type="Proteomes" id="UP001596383">
    <property type="component" value="Unassembled WGS sequence"/>
</dbReference>
<gene>
    <name evidence="3" type="ORF">ACFQE6_02605</name>
</gene>
<dbReference type="EMBL" id="JBHSWV010000034">
    <property type="protein sequence ID" value="MFC6763977.1"/>
    <property type="molecule type" value="Genomic_DNA"/>
</dbReference>
<evidence type="ECO:0008006" key="5">
    <source>
        <dbReference type="Google" id="ProtNLM"/>
    </source>
</evidence>
<evidence type="ECO:0000313" key="4">
    <source>
        <dbReference type="Proteomes" id="UP001596383"/>
    </source>
</evidence>
<name>A0ABD5SK52_9EURY</name>
<organism evidence="3 4">
    <name type="scientific">Natrinema soli</name>
    <dbReference type="NCBI Taxonomy" id="1930624"/>
    <lineage>
        <taxon>Archaea</taxon>
        <taxon>Methanobacteriati</taxon>
        <taxon>Methanobacteriota</taxon>
        <taxon>Stenosarchaea group</taxon>
        <taxon>Halobacteria</taxon>
        <taxon>Halobacteriales</taxon>
        <taxon>Natrialbaceae</taxon>
        <taxon>Natrinema</taxon>
    </lineage>
</organism>
<evidence type="ECO:0000313" key="3">
    <source>
        <dbReference type="EMBL" id="MFC6763977.1"/>
    </source>
</evidence>
<keyword evidence="2" id="KW-0812">Transmembrane</keyword>
<feature type="transmembrane region" description="Helical" evidence="2">
    <location>
        <begin position="35"/>
        <end position="54"/>
    </location>
</feature>
<keyword evidence="4" id="KW-1185">Reference proteome</keyword>
<reference evidence="3 4" key="1">
    <citation type="journal article" date="2019" name="Int. J. Syst. Evol. Microbiol.">
        <title>The Global Catalogue of Microorganisms (GCM) 10K type strain sequencing project: providing services to taxonomists for standard genome sequencing and annotation.</title>
        <authorList>
            <consortium name="The Broad Institute Genomics Platform"/>
            <consortium name="The Broad Institute Genome Sequencing Center for Infectious Disease"/>
            <person name="Wu L."/>
            <person name="Ma J."/>
        </authorList>
    </citation>
    <scope>NUCLEOTIDE SEQUENCE [LARGE SCALE GENOMIC DNA]</scope>
    <source>
        <strain evidence="3 4">LMG 29247</strain>
    </source>
</reference>
<dbReference type="RefSeq" id="WP_273737079.1">
    <property type="nucleotide sequence ID" value="NZ_JAQIVI010000034.1"/>
</dbReference>
<keyword evidence="2" id="KW-1133">Transmembrane helix</keyword>
<evidence type="ECO:0000256" key="2">
    <source>
        <dbReference type="SAM" id="Phobius"/>
    </source>
</evidence>
<accession>A0ABD5SK52</accession>
<evidence type="ECO:0000256" key="1">
    <source>
        <dbReference type="SAM" id="MobiDB-lite"/>
    </source>
</evidence>
<keyword evidence="2" id="KW-0472">Membrane</keyword>
<feature type="region of interest" description="Disordered" evidence="1">
    <location>
        <begin position="57"/>
        <end position="85"/>
    </location>
</feature>